<dbReference type="InterPro" id="IPR049557">
    <property type="entry name" value="Transketolase_CS"/>
</dbReference>
<feature type="binding site" evidence="10">
    <location>
        <begin position="113"/>
        <end position="115"/>
    </location>
    <ligand>
        <name>thiamine diphosphate</name>
        <dbReference type="ChEBI" id="CHEBI:58937"/>
    </ligand>
</feature>
<feature type="domain" description="Transketolase-like pyrimidine-binding" evidence="11">
    <location>
        <begin position="309"/>
        <end position="473"/>
    </location>
</feature>
<dbReference type="GO" id="GO:0005829">
    <property type="term" value="C:cytosol"/>
    <property type="evidence" value="ECO:0007669"/>
    <property type="project" value="TreeGrafter"/>
</dbReference>
<keyword evidence="6 10" id="KW-0460">Magnesium</keyword>
<dbReference type="Gene3D" id="3.40.50.920">
    <property type="match status" value="1"/>
</dbReference>
<evidence type="ECO:0000313" key="12">
    <source>
        <dbReference type="EMBL" id="MBC8596437.1"/>
    </source>
</evidence>
<evidence type="ECO:0000256" key="7">
    <source>
        <dbReference type="ARBA" id="ARBA00022977"/>
    </source>
</evidence>
<dbReference type="InterPro" id="IPR033248">
    <property type="entry name" value="Transketolase_C"/>
</dbReference>
<feature type="binding site" evidence="10">
    <location>
        <position position="72"/>
    </location>
    <ligand>
        <name>thiamine diphosphate</name>
        <dbReference type="ChEBI" id="CHEBI:58937"/>
    </ligand>
</feature>
<keyword evidence="5 10" id="KW-0479">Metal-binding</keyword>
<evidence type="ECO:0000256" key="5">
    <source>
        <dbReference type="ARBA" id="ARBA00022723"/>
    </source>
</evidence>
<dbReference type="GO" id="GO:0019288">
    <property type="term" value="P:isopentenyl diphosphate biosynthetic process, methylerythritol 4-phosphate pathway"/>
    <property type="evidence" value="ECO:0007669"/>
    <property type="project" value="TreeGrafter"/>
</dbReference>
<dbReference type="PANTHER" id="PTHR43322:SF5">
    <property type="entry name" value="1-DEOXY-D-XYLULOSE-5-PHOSPHATE SYNTHASE, CHLOROPLASTIC"/>
    <property type="match status" value="1"/>
</dbReference>
<evidence type="ECO:0000256" key="3">
    <source>
        <dbReference type="ARBA" id="ARBA00011738"/>
    </source>
</evidence>
<feature type="binding site" evidence="10">
    <location>
        <position position="284"/>
    </location>
    <ligand>
        <name>thiamine diphosphate</name>
        <dbReference type="ChEBI" id="CHEBI:58937"/>
    </ligand>
</feature>
<keyword evidence="13" id="KW-1185">Reference proteome</keyword>
<evidence type="ECO:0000256" key="8">
    <source>
        <dbReference type="ARBA" id="ARBA00023052"/>
    </source>
</evidence>
<dbReference type="Pfam" id="PF13292">
    <property type="entry name" value="DXP_synthase_N"/>
    <property type="match status" value="1"/>
</dbReference>
<comment type="catalytic activity">
    <reaction evidence="10">
        <text>D-glyceraldehyde 3-phosphate + pyruvate + H(+) = 1-deoxy-D-xylulose 5-phosphate + CO2</text>
        <dbReference type="Rhea" id="RHEA:12605"/>
        <dbReference type="ChEBI" id="CHEBI:15361"/>
        <dbReference type="ChEBI" id="CHEBI:15378"/>
        <dbReference type="ChEBI" id="CHEBI:16526"/>
        <dbReference type="ChEBI" id="CHEBI:57792"/>
        <dbReference type="ChEBI" id="CHEBI:59776"/>
        <dbReference type="EC" id="2.2.1.7"/>
    </reaction>
</comment>
<dbReference type="SUPFAM" id="SSF52922">
    <property type="entry name" value="TK C-terminal domain-like"/>
    <property type="match status" value="1"/>
</dbReference>
<feature type="binding site" evidence="10">
    <location>
        <begin position="145"/>
        <end position="146"/>
    </location>
    <ligand>
        <name>thiamine diphosphate</name>
        <dbReference type="ChEBI" id="CHEBI:58937"/>
    </ligand>
</feature>
<evidence type="ECO:0000256" key="10">
    <source>
        <dbReference type="HAMAP-Rule" id="MF_00315"/>
    </source>
</evidence>
<accession>A0A926FCY8</accession>
<dbReference type="PROSITE" id="PS00802">
    <property type="entry name" value="TRANSKETOLASE_2"/>
    <property type="match status" value="1"/>
</dbReference>
<evidence type="ECO:0000313" key="13">
    <source>
        <dbReference type="Proteomes" id="UP000647416"/>
    </source>
</evidence>
<comment type="cofactor">
    <cofactor evidence="10">
        <name>thiamine diphosphate</name>
        <dbReference type="ChEBI" id="CHEBI:58937"/>
    </cofactor>
    <text evidence="10">Binds 1 thiamine pyrophosphate per subunit.</text>
</comment>
<dbReference type="CDD" id="cd02007">
    <property type="entry name" value="TPP_DXS"/>
    <property type="match status" value="1"/>
</dbReference>
<feature type="binding site" evidence="10">
    <location>
        <position position="144"/>
    </location>
    <ligand>
        <name>Mg(2+)</name>
        <dbReference type="ChEBI" id="CHEBI:18420"/>
    </ligand>
</feature>
<dbReference type="SMART" id="SM00861">
    <property type="entry name" value="Transket_pyr"/>
    <property type="match status" value="1"/>
</dbReference>
<name>A0A926FCY8_9FIRM</name>
<organism evidence="12 13">
    <name type="scientific">Qingrenia yutianensis</name>
    <dbReference type="NCBI Taxonomy" id="2763676"/>
    <lineage>
        <taxon>Bacteria</taxon>
        <taxon>Bacillati</taxon>
        <taxon>Bacillota</taxon>
        <taxon>Clostridia</taxon>
        <taxon>Eubacteriales</taxon>
        <taxon>Oscillospiraceae</taxon>
        <taxon>Qingrenia</taxon>
    </lineage>
</organism>
<evidence type="ECO:0000256" key="4">
    <source>
        <dbReference type="ARBA" id="ARBA00022679"/>
    </source>
</evidence>
<feature type="binding site" evidence="10">
    <location>
        <position position="173"/>
    </location>
    <ligand>
        <name>thiamine diphosphate</name>
        <dbReference type="ChEBI" id="CHEBI:58937"/>
    </ligand>
</feature>
<comment type="cofactor">
    <cofactor evidence="10">
        <name>Mg(2+)</name>
        <dbReference type="ChEBI" id="CHEBI:18420"/>
    </cofactor>
    <text evidence="10">Binds 1 Mg(2+) ion per subunit.</text>
</comment>
<comment type="pathway">
    <text evidence="1 10">Metabolic intermediate biosynthesis; 1-deoxy-D-xylulose 5-phosphate biosynthesis; 1-deoxy-D-xylulose 5-phosphate from D-glyceraldehyde 3-phosphate and pyruvate: step 1/1.</text>
</comment>
<comment type="caution">
    <text evidence="12">The sequence shown here is derived from an EMBL/GenBank/DDBJ whole genome shotgun (WGS) entry which is preliminary data.</text>
</comment>
<dbReference type="GO" id="GO:0016114">
    <property type="term" value="P:terpenoid biosynthetic process"/>
    <property type="evidence" value="ECO:0007669"/>
    <property type="project" value="UniProtKB-UniRule"/>
</dbReference>
<keyword evidence="8 10" id="KW-0786">Thiamine pyrophosphate</keyword>
<dbReference type="EMBL" id="JACRTE010000005">
    <property type="protein sequence ID" value="MBC8596437.1"/>
    <property type="molecule type" value="Genomic_DNA"/>
</dbReference>
<dbReference type="GO" id="GO:0009228">
    <property type="term" value="P:thiamine biosynthetic process"/>
    <property type="evidence" value="ECO:0007669"/>
    <property type="project" value="UniProtKB-UniRule"/>
</dbReference>
<dbReference type="InterPro" id="IPR020826">
    <property type="entry name" value="Transketolase_BS"/>
</dbReference>
<sequence>MFLEKIKSPDDLKKINKQDYPALCGEIRRALVENVMKTGGHLASNLGVVELTLAYHLVFDCPKDKIVFDVGHQSYVHKMLTGRYEKFSTIRQMGGLSGFPKPSESEYDAFAAGHASTSVSAALGMARARDLLGEDYNVCAFLGDGALGGGMVYEALSDAGTSKTKLLVILNDNEMSIEKNVGGMSEYLSRLRTAKKYLHTKDSVNNLLSKMGKAGDVAKHAISTVKDAFKYSAIAGGVFENLGFTYIGIIDGHNIEMLTKVFERAKELDGPVLIHTFTKKGMGYESAETHPEEFHGVSRKATIITKNAISFSSASGEILKSLALQDEKIVALTAAMGAGCGLCDFAKKFPKRFFDVGIAEQHMVTTAAGMAAGGLKPVVAVYSTFLQRAYDQLIHDVCLQNLNVVFLVDRAGIVGEDGETHQGIFDLSYLSHMPNMKILAPTTYKELEQMMKYALYEANSPVAIRYPRGAISLDDSLPDFEIGKACVVNDGYDAAIFAVGRMNKIAKSAVKILKEKNISAAHINVRSVKPFDMALLEEYSKKCKLVFTLEDNLVNGGFGSYLAVNSNIRNFVNIGWGDEFIPHGKARELFEKYGLDGKGVAEKIENALNNL</sequence>
<protein>
    <recommendedName>
        <fullName evidence="10">1-deoxy-D-xylulose-5-phosphate synthase</fullName>
        <ecNumber evidence="10">2.2.1.7</ecNumber>
    </recommendedName>
    <alternativeName>
        <fullName evidence="10">1-deoxyxylulose-5-phosphate synthase</fullName>
        <shortName evidence="10">DXP synthase</shortName>
        <shortName evidence="10">DXPS</shortName>
    </alternativeName>
</protein>
<dbReference type="InterPro" id="IPR005475">
    <property type="entry name" value="Transketolase-like_Pyr-bd"/>
</dbReference>
<evidence type="ECO:0000256" key="2">
    <source>
        <dbReference type="ARBA" id="ARBA00011081"/>
    </source>
</evidence>
<dbReference type="Proteomes" id="UP000647416">
    <property type="component" value="Unassembled WGS sequence"/>
</dbReference>
<dbReference type="InterPro" id="IPR029061">
    <property type="entry name" value="THDP-binding"/>
</dbReference>
<dbReference type="PROSITE" id="PS00801">
    <property type="entry name" value="TRANSKETOLASE_1"/>
    <property type="match status" value="1"/>
</dbReference>
<dbReference type="SUPFAM" id="SSF52518">
    <property type="entry name" value="Thiamin diphosphate-binding fold (THDP-binding)"/>
    <property type="match status" value="2"/>
</dbReference>
<dbReference type="GO" id="GO:0008661">
    <property type="term" value="F:1-deoxy-D-xylulose-5-phosphate synthase activity"/>
    <property type="evidence" value="ECO:0007669"/>
    <property type="project" value="UniProtKB-UniRule"/>
</dbReference>
<comment type="subunit">
    <text evidence="3 10">Homodimer.</text>
</comment>
<feature type="binding site" evidence="10">
    <location>
        <position position="360"/>
    </location>
    <ligand>
        <name>thiamine diphosphate</name>
        <dbReference type="ChEBI" id="CHEBI:58937"/>
    </ligand>
</feature>
<comment type="similarity">
    <text evidence="2 10">Belongs to the transketolase family. DXPS subfamily.</text>
</comment>
<dbReference type="Pfam" id="PF02780">
    <property type="entry name" value="Transketolase_C"/>
    <property type="match status" value="1"/>
</dbReference>
<dbReference type="CDD" id="cd07033">
    <property type="entry name" value="TPP_PYR_DXS_TK_like"/>
    <property type="match status" value="1"/>
</dbReference>
<dbReference type="RefSeq" id="WP_262431912.1">
    <property type="nucleotide sequence ID" value="NZ_JACRTE010000005.1"/>
</dbReference>
<evidence type="ECO:0000256" key="1">
    <source>
        <dbReference type="ARBA" id="ARBA00004980"/>
    </source>
</evidence>
<dbReference type="HAMAP" id="MF_00315">
    <property type="entry name" value="DXP_synth"/>
    <property type="match status" value="1"/>
</dbReference>
<proteinExistence type="inferred from homology"/>
<feature type="binding site" evidence="10">
    <location>
        <position position="173"/>
    </location>
    <ligand>
        <name>Mg(2+)</name>
        <dbReference type="ChEBI" id="CHEBI:18420"/>
    </ligand>
</feature>
<dbReference type="AlphaFoldDB" id="A0A926FCY8"/>
<dbReference type="NCBIfam" id="TIGR00204">
    <property type="entry name" value="dxs"/>
    <property type="match status" value="1"/>
</dbReference>
<dbReference type="GO" id="GO:0030976">
    <property type="term" value="F:thiamine pyrophosphate binding"/>
    <property type="evidence" value="ECO:0007669"/>
    <property type="project" value="UniProtKB-UniRule"/>
</dbReference>
<evidence type="ECO:0000259" key="11">
    <source>
        <dbReference type="SMART" id="SM00861"/>
    </source>
</evidence>
<evidence type="ECO:0000256" key="9">
    <source>
        <dbReference type="ARBA" id="ARBA00023229"/>
    </source>
</evidence>
<gene>
    <name evidence="10" type="primary">dxs</name>
    <name evidence="12" type="ORF">H8706_06100</name>
</gene>
<dbReference type="InterPro" id="IPR005477">
    <property type="entry name" value="Dxylulose-5-P_synthase"/>
</dbReference>
<reference evidence="12" key="1">
    <citation type="submission" date="2020-08" db="EMBL/GenBank/DDBJ databases">
        <title>Genome public.</title>
        <authorList>
            <person name="Liu C."/>
            <person name="Sun Q."/>
        </authorList>
    </citation>
    <scope>NUCLEOTIDE SEQUENCE</scope>
    <source>
        <strain evidence="12">NSJ-50</strain>
    </source>
</reference>
<dbReference type="NCBIfam" id="NF003933">
    <property type="entry name" value="PRK05444.2-2"/>
    <property type="match status" value="1"/>
</dbReference>
<dbReference type="FunFam" id="3.40.50.970:FF:000005">
    <property type="entry name" value="1-deoxy-D-xylulose-5-phosphate synthase"/>
    <property type="match status" value="1"/>
</dbReference>
<dbReference type="InterPro" id="IPR009014">
    <property type="entry name" value="Transketo_C/PFOR_II"/>
</dbReference>
<comment type="function">
    <text evidence="10">Catalyzes the acyloin condensation reaction between C atoms 2 and 3 of pyruvate and glyceraldehyde 3-phosphate to yield 1-deoxy-D-xylulose-5-phosphate (DXP).</text>
</comment>
<evidence type="ECO:0000256" key="6">
    <source>
        <dbReference type="ARBA" id="ARBA00022842"/>
    </source>
</evidence>
<keyword evidence="7 10" id="KW-0784">Thiamine biosynthesis</keyword>
<dbReference type="GO" id="GO:0000287">
    <property type="term" value="F:magnesium ion binding"/>
    <property type="evidence" value="ECO:0007669"/>
    <property type="project" value="UniProtKB-UniRule"/>
</dbReference>
<keyword evidence="4 10" id="KW-0808">Transferase</keyword>
<dbReference type="PANTHER" id="PTHR43322">
    <property type="entry name" value="1-D-DEOXYXYLULOSE 5-PHOSPHATE SYNTHASE-RELATED"/>
    <property type="match status" value="1"/>
</dbReference>
<dbReference type="Gene3D" id="3.40.50.970">
    <property type="match status" value="2"/>
</dbReference>
<keyword evidence="9 10" id="KW-0414">Isoprene biosynthesis</keyword>
<dbReference type="EC" id="2.2.1.7" evidence="10"/>
<dbReference type="Pfam" id="PF02779">
    <property type="entry name" value="Transket_pyr"/>
    <property type="match status" value="1"/>
</dbReference>